<feature type="transmembrane region" description="Helical" evidence="1">
    <location>
        <begin position="154"/>
        <end position="176"/>
    </location>
</feature>
<feature type="transmembrane region" description="Helical" evidence="1">
    <location>
        <begin position="182"/>
        <end position="201"/>
    </location>
</feature>
<sequence>MRAVTAPSPTARPAPGPVLAAAVAGIVVLAFVGAPQSVNLVLLVGFDDPRVAGSQLLIGLAGAVGTGLAVLLVRQWTLVVVFGGLLVTLAYLVHPVAQQGLHVEVVTPDRPARTPDLVANSGWVALLVGGAAMVLVGVLGAASQLMRSGSRRTGVAVAGMAAASGYLGSLLVGWLPTGSPRVVVLVLALLVMAAGVVVGRASAGPGLPPRTVVLAWVAAVLPVVPTITVAITGVTTYQSVAGMVVCLLVLAGAVAACLLAGMAVLRAAVGAGLVLAAPVPLLVLILAGTAETTPLWAAAVPAFVVMAVVGAVMPRPGVLAGVILEAAVIAYLAVAGIDSEVGAWVVYALAAVAVTAAVAAGAGVADATLLPVLLPMVTAVGVGLRVVLDSIQLDPSISGLNALFGSGSLWLSVAMLVVGAGLLVAPRSRRVAVARV</sequence>
<protein>
    <submittedName>
        <fullName evidence="2">Uncharacterized protein</fullName>
    </submittedName>
</protein>
<feature type="transmembrane region" description="Helical" evidence="1">
    <location>
        <begin position="343"/>
        <end position="362"/>
    </location>
</feature>
<name>A0A4V3CX90_LABRH</name>
<evidence type="ECO:0000313" key="3">
    <source>
        <dbReference type="Proteomes" id="UP000295444"/>
    </source>
</evidence>
<keyword evidence="3" id="KW-1185">Reference proteome</keyword>
<reference evidence="2 3" key="1">
    <citation type="submission" date="2019-03" db="EMBL/GenBank/DDBJ databases">
        <title>Genomic Encyclopedia of Type Strains, Phase IV (KMG-IV): sequencing the most valuable type-strain genomes for metagenomic binning, comparative biology and taxonomic classification.</title>
        <authorList>
            <person name="Goeker M."/>
        </authorList>
    </citation>
    <scope>NUCLEOTIDE SEQUENCE [LARGE SCALE GENOMIC DNA]</scope>
    <source>
        <strain evidence="2 3">DSM 45361</strain>
    </source>
</reference>
<accession>A0A4V3CX90</accession>
<feature type="transmembrane region" description="Helical" evidence="1">
    <location>
        <begin position="369"/>
        <end position="388"/>
    </location>
</feature>
<comment type="caution">
    <text evidence="2">The sequence shown here is derived from an EMBL/GenBank/DDBJ whole genome shotgun (WGS) entry which is preliminary data.</text>
</comment>
<feature type="transmembrane region" description="Helical" evidence="1">
    <location>
        <begin position="318"/>
        <end position="337"/>
    </location>
</feature>
<feature type="transmembrane region" description="Helical" evidence="1">
    <location>
        <begin position="213"/>
        <end position="234"/>
    </location>
</feature>
<feature type="transmembrane region" description="Helical" evidence="1">
    <location>
        <begin position="408"/>
        <end position="425"/>
    </location>
</feature>
<feature type="transmembrane region" description="Helical" evidence="1">
    <location>
        <begin position="78"/>
        <end position="97"/>
    </location>
</feature>
<dbReference type="AlphaFoldDB" id="A0A4V3CX90"/>
<feature type="transmembrane region" description="Helical" evidence="1">
    <location>
        <begin position="295"/>
        <end position="313"/>
    </location>
</feature>
<evidence type="ECO:0000256" key="1">
    <source>
        <dbReference type="SAM" id="Phobius"/>
    </source>
</evidence>
<evidence type="ECO:0000313" key="2">
    <source>
        <dbReference type="EMBL" id="TDP89378.1"/>
    </source>
</evidence>
<feature type="transmembrane region" description="Helical" evidence="1">
    <location>
        <begin position="21"/>
        <end position="46"/>
    </location>
</feature>
<keyword evidence="1" id="KW-0812">Transmembrane</keyword>
<organism evidence="2 3">
    <name type="scientific">Labedaea rhizosphaerae</name>
    <dbReference type="NCBI Taxonomy" id="598644"/>
    <lineage>
        <taxon>Bacteria</taxon>
        <taxon>Bacillati</taxon>
        <taxon>Actinomycetota</taxon>
        <taxon>Actinomycetes</taxon>
        <taxon>Pseudonocardiales</taxon>
        <taxon>Pseudonocardiaceae</taxon>
        <taxon>Labedaea</taxon>
    </lineage>
</organism>
<keyword evidence="1" id="KW-1133">Transmembrane helix</keyword>
<proteinExistence type="predicted"/>
<gene>
    <name evidence="2" type="ORF">EV186_11325</name>
</gene>
<feature type="transmembrane region" description="Helical" evidence="1">
    <location>
        <begin position="267"/>
        <end position="289"/>
    </location>
</feature>
<keyword evidence="1" id="KW-0472">Membrane</keyword>
<feature type="transmembrane region" description="Helical" evidence="1">
    <location>
        <begin position="52"/>
        <end position="73"/>
    </location>
</feature>
<feature type="transmembrane region" description="Helical" evidence="1">
    <location>
        <begin position="240"/>
        <end position="260"/>
    </location>
</feature>
<feature type="transmembrane region" description="Helical" evidence="1">
    <location>
        <begin position="117"/>
        <end position="142"/>
    </location>
</feature>
<dbReference type="EMBL" id="SNXZ01000013">
    <property type="protein sequence ID" value="TDP89378.1"/>
    <property type="molecule type" value="Genomic_DNA"/>
</dbReference>
<dbReference type="Proteomes" id="UP000295444">
    <property type="component" value="Unassembled WGS sequence"/>
</dbReference>